<dbReference type="EMBL" id="JARK01001612">
    <property type="protein sequence ID" value="EYB86575.1"/>
    <property type="molecule type" value="Genomic_DNA"/>
</dbReference>
<keyword evidence="2" id="KW-1185">Reference proteome</keyword>
<name>A0A016S7E8_9BILA</name>
<reference evidence="2" key="1">
    <citation type="journal article" date="2015" name="Nat. Genet.">
        <title>The genome and transcriptome of the zoonotic hookworm Ancylostoma ceylanicum identify infection-specific gene families.</title>
        <authorList>
            <person name="Schwarz E.M."/>
            <person name="Hu Y."/>
            <person name="Antoshechkin I."/>
            <person name="Miller M.M."/>
            <person name="Sternberg P.W."/>
            <person name="Aroian R.V."/>
        </authorList>
    </citation>
    <scope>NUCLEOTIDE SEQUENCE</scope>
    <source>
        <strain evidence="2">HY135</strain>
    </source>
</reference>
<proteinExistence type="predicted"/>
<protein>
    <submittedName>
        <fullName evidence="1">Uncharacterized protein</fullName>
    </submittedName>
</protein>
<comment type="caution">
    <text evidence="1">The sequence shown here is derived from an EMBL/GenBank/DDBJ whole genome shotgun (WGS) entry which is preliminary data.</text>
</comment>
<gene>
    <name evidence="1" type="primary">Acey_s0276.g1077</name>
    <name evidence="1" type="ORF">Y032_0276g1077</name>
</gene>
<organism evidence="1 2">
    <name type="scientific">Ancylostoma ceylanicum</name>
    <dbReference type="NCBI Taxonomy" id="53326"/>
    <lineage>
        <taxon>Eukaryota</taxon>
        <taxon>Metazoa</taxon>
        <taxon>Ecdysozoa</taxon>
        <taxon>Nematoda</taxon>
        <taxon>Chromadorea</taxon>
        <taxon>Rhabditida</taxon>
        <taxon>Rhabditina</taxon>
        <taxon>Rhabditomorpha</taxon>
        <taxon>Strongyloidea</taxon>
        <taxon>Ancylostomatidae</taxon>
        <taxon>Ancylostomatinae</taxon>
        <taxon>Ancylostoma</taxon>
    </lineage>
</organism>
<accession>A0A016S7E8</accession>
<dbReference type="AlphaFoldDB" id="A0A016S7E8"/>
<evidence type="ECO:0000313" key="1">
    <source>
        <dbReference type="EMBL" id="EYB86575.1"/>
    </source>
</evidence>
<sequence>MCRDADPRHANHPRTPAPLLNLTLLHAHCSRIHCFLNSNIWITSVASCPGINLKTSMEWSGKFAAWKFHGLSTWSVRKVEISSV</sequence>
<evidence type="ECO:0000313" key="2">
    <source>
        <dbReference type="Proteomes" id="UP000024635"/>
    </source>
</evidence>
<dbReference type="Proteomes" id="UP000024635">
    <property type="component" value="Unassembled WGS sequence"/>
</dbReference>